<dbReference type="Gene3D" id="3.40.50.2020">
    <property type="match status" value="2"/>
</dbReference>
<dbReference type="STRING" id="314283.MED297_20297"/>
<keyword evidence="9" id="KW-1185">Reference proteome</keyword>
<dbReference type="Pfam" id="PF00156">
    <property type="entry name" value="Pribosyltran"/>
    <property type="match status" value="1"/>
</dbReference>
<feature type="domain" description="Phosphoribosyltransferase" evidence="7">
    <location>
        <begin position="211"/>
        <end position="314"/>
    </location>
</feature>
<proteinExistence type="predicted"/>
<name>A4B9G4_9GAMM</name>
<comment type="catalytic activity">
    <reaction evidence="6">
        <text>D-ribose 5-phosphate + ATP = 5-phospho-alpha-D-ribose 1-diphosphate + AMP + H(+)</text>
        <dbReference type="Rhea" id="RHEA:15609"/>
        <dbReference type="ChEBI" id="CHEBI:15378"/>
        <dbReference type="ChEBI" id="CHEBI:30616"/>
        <dbReference type="ChEBI" id="CHEBI:58017"/>
        <dbReference type="ChEBI" id="CHEBI:78346"/>
        <dbReference type="ChEBI" id="CHEBI:456215"/>
        <dbReference type="EC" id="2.7.6.1"/>
    </reaction>
</comment>
<sequence>MTLSTEQSTNVVVVSNSSDNPFAIDIAYALGQLEEIDDIISMKQFMNSEFCPRFISDENDMDNIGHTLDGKSVVIVSTSSHVKSRQELAMANLIIARSAKENGAKRVVLIEPDLFYSAQDRGPRRDLGETHFERDLKDIKKFDGQPFTAKLYAQMLKLAGVDTVITVHNHSTSVQKMFSDVFDGDFHNLIPYEIYAHYLLNSDILNYGPQGEGLVLCAPDKGARDFVKAMYDTLDLPKAKFIMLDKERTDERKVEITLHKESEHTFEGLDGASVVLFDDMVRTGGTVVKSCKFLQQINPSRMVFALSHFYASHEGRERMAHPAIGEILTLNTLPTILNRDEQGRLRKKMVVLKIEKWLAQELGQLLGISANSREANAYKIDMSSKNPRFKRKIWNSDELVELKNA</sequence>
<dbReference type="SMART" id="SM01400">
    <property type="entry name" value="Pribosyltran_N"/>
    <property type="match status" value="1"/>
</dbReference>
<dbReference type="PANTHER" id="PTHR10210">
    <property type="entry name" value="RIBOSE-PHOSPHATE DIPHOSPHOKINASE FAMILY MEMBER"/>
    <property type="match status" value="1"/>
</dbReference>
<keyword evidence="3" id="KW-0547">Nucleotide-binding</keyword>
<dbReference type="OrthoDB" id="9777067at2"/>
<accession>A4B9G4</accession>
<dbReference type="RefSeq" id="WP_008044801.1">
    <property type="nucleotide sequence ID" value="NZ_CH724151.1"/>
</dbReference>
<dbReference type="GO" id="GO:0002189">
    <property type="term" value="C:ribose phosphate diphosphokinase complex"/>
    <property type="evidence" value="ECO:0007669"/>
    <property type="project" value="TreeGrafter"/>
</dbReference>
<evidence type="ECO:0000256" key="3">
    <source>
        <dbReference type="ARBA" id="ARBA00022741"/>
    </source>
</evidence>
<evidence type="ECO:0000256" key="5">
    <source>
        <dbReference type="ARBA" id="ARBA00022840"/>
    </source>
</evidence>
<dbReference type="GO" id="GO:0006164">
    <property type="term" value="P:purine nucleotide biosynthetic process"/>
    <property type="evidence" value="ECO:0007669"/>
    <property type="project" value="TreeGrafter"/>
</dbReference>
<dbReference type="GO" id="GO:0004749">
    <property type="term" value="F:ribose phosphate diphosphokinase activity"/>
    <property type="evidence" value="ECO:0007669"/>
    <property type="project" value="UniProtKB-EC"/>
</dbReference>
<dbReference type="GO" id="GO:0016301">
    <property type="term" value="F:kinase activity"/>
    <property type="evidence" value="ECO:0007669"/>
    <property type="project" value="UniProtKB-KW"/>
</dbReference>
<evidence type="ECO:0000256" key="4">
    <source>
        <dbReference type="ARBA" id="ARBA00022777"/>
    </source>
</evidence>
<dbReference type="GO" id="GO:0006015">
    <property type="term" value="P:5-phosphoribose 1-diphosphate biosynthetic process"/>
    <property type="evidence" value="ECO:0007669"/>
    <property type="project" value="TreeGrafter"/>
</dbReference>
<dbReference type="GO" id="GO:0005524">
    <property type="term" value="F:ATP binding"/>
    <property type="evidence" value="ECO:0007669"/>
    <property type="project" value="UniProtKB-KW"/>
</dbReference>
<dbReference type="Proteomes" id="UP000005953">
    <property type="component" value="Unassembled WGS sequence"/>
</dbReference>
<comment type="caution">
    <text evidence="8">The sequence shown here is derived from an EMBL/GenBank/DDBJ whole genome shotgun (WGS) entry which is preliminary data.</text>
</comment>
<dbReference type="GO" id="GO:0000287">
    <property type="term" value="F:magnesium ion binding"/>
    <property type="evidence" value="ECO:0007669"/>
    <property type="project" value="InterPro"/>
</dbReference>
<keyword evidence="5" id="KW-0067">ATP-binding</keyword>
<dbReference type="InterPro" id="IPR000836">
    <property type="entry name" value="PRTase_dom"/>
</dbReference>
<evidence type="ECO:0000256" key="6">
    <source>
        <dbReference type="ARBA" id="ARBA00049535"/>
    </source>
</evidence>
<evidence type="ECO:0000313" key="8">
    <source>
        <dbReference type="EMBL" id="EAR11265.1"/>
    </source>
</evidence>
<dbReference type="EMBL" id="AAOE01000001">
    <property type="protein sequence ID" value="EAR11265.1"/>
    <property type="molecule type" value="Genomic_DNA"/>
</dbReference>
<dbReference type="SUPFAM" id="SSF53271">
    <property type="entry name" value="PRTase-like"/>
    <property type="match status" value="1"/>
</dbReference>
<reference evidence="8 9" key="1">
    <citation type="submission" date="2006-02" db="EMBL/GenBank/DDBJ databases">
        <authorList>
            <person name="Pinhassi J."/>
            <person name="Pedros-Alio C."/>
            <person name="Ferriera S."/>
            <person name="Johnson J."/>
            <person name="Kravitz S."/>
            <person name="Halpern A."/>
            <person name="Remington K."/>
            <person name="Beeson K."/>
            <person name="Tran B."/>
            <person name="Rogers Y.-H."/>
            <person name="Friedman R."/>
            <person name="Venter J.C."/>
        </authorList>
    </citation>
    <scope>NUCLEOTIDE SEQUENCE [LARGE SCALE GENOMIC DNA]</scope>
    <source>
        <strain evidence="8 9">MED297</strain>
    </source>
</reference>
<evidence type="ECO:0000259" key="7">
    <source>
        <dbReference type="Pfam" id="PF00156"/>
    </source>
</evidence>
<evidence type="ECO:0000313" key="9">
    <source>
        <dbReference type="Proteomes" id="UP000005953"/>
    </source>
</evidence>
<dbReference type="GO" id="GO:0005737">
    <property type="term" value="C:cytoplasm"/>
    <property type="evidence" value="ECO:0007669"/>
    <property type="project" value="TreeGrafter"/>
</dbReference>
<protein>
    <recommendedName>
        <fullName evidence="1">ribose-phosphate diphosphokinase</fullName>
        <ecNumber evidence="1">2.7.6.1</ecNumber>
    </recommendedName>
</protein>
<dbReference type="PANTHER" id="PTHR10210:SF32">
    <property type="entry name" value="RIBOSE-PHOSPHATE PYROPHOSPHOKINASE 2"/>
    <property type="match status" value="1"/>
</dbReference>
<dbReference type="InterPro" id="IPR005946">
    <property type="entry name" value="Rib-P_diPkinase"/>
</dbReference>
<organism evidence="8 9">
    <name type="scientific">Reinekea blandensis MED297</name>
    <dbReference type="NCBI Taxonomy" id="314283"/>
    <lineage>
        <taxon>Bacteria</taxon>
        <taxon>Pseudomonadati</taxon>
        <taxon>Pseudomonadota</taxon>
        <taxon>Gammaproteobacteria</taxon>
        <taxon>Oceanospirillales</taxon>
        <taxon>Saccharospirillaceae</taxon>
        <taxon>Reinekea</taxon>
    </lineage>
</organism>
<evidence type="ECO:0000256" key="2">
    <source>
        <dbReference type="ARBA" id="ARBA00022679"/>
    </source>
</evidence>
<dbReference type="InterPro" id="IPR029057">
    <property type="entry name" value="PRTase-like"/>
</dbReference>
<gene>
    <name evidence="8" type="ORF">MED297_20297</name>
</gene>
<dbReference type="EC" id="2.7.6.1" evidence="1"/>
<keyword evidence="4 8" id="KW-0418">Kinase</keyword>
<dbReference type="CDD" id="cd06223">
    <property type="entry name" value="PRTases_typeI"/>
    <property type="match status" value="1"/>
</dbReference>
<evidence type="ECO:0000256" key="1">
    <source>
        <dbReference type="ARBA" id="ARBA00013247"/>
    </source>
</evidence>
<keyword evidence="2" id="KW-0808">Transferase</keyword>
<dbReference type="HOGENOM" id="CLU_684848_0_0_6"/>
<dbReference type="AlphaFoldDB" id="A4B9G4"/>